<dbReference type="Gene3D" id="1.25.10.10">
    <property type="entry name" value="Leucine-rich Repeat Variant"/>
    <property type="match status" value="1"/>
</dbReference>
<dbReference type="EMBL" id="CAWYQH010000002">
    <property type="protein sequence ID" value="CAK8673168.1"/>
    <property type="molecule type" value="Genomic_DNA"/>
</dbReference>
<comment type="caution">
    <text evidence="2">The sequence shown here is derived from an EMBL/GenBank/DDBJ whole genome shotgun (WGS) entry which is preliminary data.</text>
</comment>
<dbReference type="Proteomes" id="UP001642483">
    <property type="component" value="Unassembled WGS sequence"/>
</dbReference>
<reference evidence="2 3" key="1">
    <citation type="submission" date="2024-02" db="EMBL/GenBank/DDBJ databases">
        <authorList>
            <person name="Daric V."/>
            <person name="Darras S."/>
        </authorList>
    </citation>
    <scope>NUCLEOTIDE SEQUENCE [LARGE SCALE GENOMIC DNA]</scope>
</reference>
<dbReference type="Gene3D" id="3.40.50.10140">
    <property type="entry name" value="Toll/interleukin-1 receptor homology (TIR) domain"/>
    <property type="match status" value="1"/>
</dbReference>
<gene>
    <name evidence="2" type="ORF">CVLEPA_LOCUS2950</name>
</gene>
<dbReference type="PANTHER" id="PTHR46270:SF2">
    <property type="entry name" value="TIR DOMAIN-CONTAINING PROTEIN"/>
    <property type="match status" value="1"/>
</dbReference>
<protein>
    <recommendedName>
        <fullName evidence="1">TIR domain-containing protein</fullName>
    </recommendedName>
</protein>
<dbReference type="SUPFAM" id="SSF48371">
    <property type="entry name" value="ARM repeat"/>
    <property type="match status" value="1"/>
</dbReference>
<accession>A0ABP0F3A0</accession>
<dbReference type="InterPro" id="IPR016024">
    <property type="entry name" value="ARM-type_fold"/>
</dbReference>
<dbReference type="InterPro" id="IPR035897">
    <property type="entry name" value="Toll_tir_struct_dom_sf"/>
</dbReference>
<dbReference type="Pfam" id="PF13676">
    <property type="entry name" value="TIR_2"/>
    <property type="match status" value="1"/>
</dbReference>
<evidence type="ECO:0000259" key="1">
    <source>
        <dbReference type="Pfam" id="PF13676"/>
    </source>
</evidence>
<organism evidence="2 3">
    <name type="scientific">Clavelina lepadiformis</name>
    <name type="common">Light-bulb sea squirt</name>
    <name type="synonym">Ascidia lepadiformis</name>
    <dbReference type="NCBI Taxonomy" id="159417"/>
    <lineage>
        <taxon>Eukaryota</taxon>
        <taxon>Metazoa</taxon>
        <taxon>Chordata</taxon>
        <taxon>Tunicata</taxon>
        <taxon>Ascidiacea</taxon>
        <taxon>Aplousobranchia</taxon>
        <taxon>Clavelinidae</taxon>
        <taxon>Clavelina</taxon>
    </lineage>
</organism>
<proteinExistence type="predicted"/>
<evidence type="ECO:0000313" key="3">
    <source>
        <dbReference type="Proteomes" id="UP001642483"/>
    </source>
</evidence>
<name>A0ABP0F3A0_CLALP</name>
<dbReference type="InterPro" id="IPR011989">
    <property type="entry name" value="ARM-like"/>
</dbReference>
<dbReference type="PANTHER" id="PTHR46270">
    <property type="entry name" value="ARMADILLO-TYPE FOLD-RELATED"/>
    <property type="match status" value="1"/>
</dbReference>
<keyword evidence="3" id="KW-1185">Reference proteome</keyword>
<dbReference type="SUPFAM" id="SSF52200">
    <property type="entry name" value="Toll/Interleukin receptor TIR domain"/>
    <property type="match status" value="1"/>
</dbReference>
<sequence length="1079" mass="124579">MDSKKDNTLRKFFSSAVTRKQKSSFLLTLKQNESDGNKDDVKVWTKDEEKILTTAERKLRKLFDRPTPWRDAGEKRMRFLFQKSHTDFGVTLPVIVSIGTLLVEYKFIDVCIRIWDFCHNTGDDKFSFLSCSTYVYMKKVLWSFSYDCPNFAKAAYKNKSFIERCMSEFDLPELSVDNLKDQKCFDAVKATMAILQNMARNFHPVSSLIRRNGGLAKILKYYTYNDSGLKNTVIFTVTYCITENQNNKVLADENQFHDNDNGLMTEEQVRTEDEMLIWAIKVALQDLYDLPTPWDDRGGNILYFLLAVNCMYLKNNLPAIVSIGTLMVEYKFIDVCIRIWDFCHNTTDEKFMFISSKTYQNMKYVLWNFSDTCLDLAKAAFQNKTFIRRCMGEFDLPVLNVEHLTDESHIKEVEATFNILKNMMRNFLPVSCLVRCKGDLEKISKYQTINELKVETYVFMALANYISDEENMLMLASENQFLDDDNELLAEDRRRSEDEMMIRAVEVALQDLYDLPTPWDDAGEQILVFLDWIYTKYRKKNSHVIIFIGDLMVEYKYIDVCIRVWDFCHVTKDEKFKFLTCPAYQYMKNLFLNFSDDCLNLAKAAYENKIFIECCMSEFDLTELRIDNLTNEKRIRAVEATVCTLVNMTRHFHPISSLIRCNGGLKKILNYCDHDKLVLKTLAIMAAAHCITEEENDKIMAGKNVISFIVERLKNALNNPICMMSLAHADTSISFSTTELVIGLDKLASNESNKKSIVELNALSLLKRMLGPTSPSEQVQAASDCVWTLSFHPDNKDKIRQEPGLLESVHRILSDPNTESKIKFSCEGIIFNVKRSQPESEEMKKTPRKGKHVMISYQWNKQPTILKLRDYLKKIGFETWVDVDKMKKSILDEMAHAVEDAEVVVIAMTDDYKNSNNCRTEAEYAYKRKKPIIPLLLEPGYDPKGWLGALLGMTLYIDLSNDDDCEEKFHDVEERIMTEIQTPGSITTVDAPDACPPVAQSPTVTSIKSWTSSDVRSWAEKNGIADIELVMSNFNGTDLYQLHKLMKKCQDLYYNALRSDHSLTLTQMGRLTEALENLI</sequence>
<dbReference type="InterPro" id="IPR000157">
    <property type="entry name" value="TIR_dom"/>
</dbReference>
<evidence type="ECO:0000313" key="2">
    <source>
        <dbReference type="EMBL" id="CAK8673168.1"/>
    </source>
</evidence>
<feature type="domain" description="TIR" evidence="1">
    <location>
        <begin position="853"/>
        <end position="969"/>
    </location>
</feature>